<dbReference type="GO" id="GO:0004842">
    <property type="term" value="F:ubiquitin-protein transferase activity"/>
    <property type="evidence" value="ECO:0007669"/>
    <property type="project" value="InterPro"/>
</dbReference>
<organism evidence="7 8">
    <name type="scientific">Ramazzottius varieornatus</name>
    <name type="common">Water bear</name>
    <name type="synonym">Tardigrade</name>
    <dbReference type="NCBI Taxonomy" id="947166"/>
    <lineage>
        <taxon>Eukaryota</taxon>
        <taxon>Metazoa</taxon>
        <taxon>Ecdysozoa</taxon>
        <taxon>Tardigrada</taxon>
        <taxon>Eutardigrada</taxon>
        <taxon>Parachela</taxon>
        <taxon>Hypsibioidea</taxon>
        <taxon>Ramazzottiidae</taxon>
        <taxon>Ramazzottius</taxon>
    </lineage>
</organism>
<dbReference type="GO" id="GO:0008270">
    <property type="term" value="F:zinc ion binding"/>
    <property type="evidence" value="ECO:0007669"/>
    <property type="project" value="UniProtKB-KW"/>
</dbReference>
<comment type="caution">
    <text evidence="7">The sequence shown here is derived from an EMBL/GenBank/DDBJ whole genome shotgun (WGS) entry which is preliminary data.</text>
</comment>
<dbReference type="InterPro" id="IPR035774">
    <property type="entry name" value="SPRY_RSPRY1"/>
</dbReference>
<evidence type="ECO:0000313" key="7">
    <source>
        <dbReference type="EMBL" id="GAU96390.1"/>
    </source>
</evidence>
<dbReference type="SUPFAM" id="SSF57850">
    <property type="entry name" value="RING/U-box"/>
    <property type="match status" value="1"/>
</dbReference>
<dbReference type="Gene3D" id="2.60.120.920">
    <property type="match status" value="1"/>
</dbReference>
<reference evidence="7 8" key="1">
    <citation type="journal article" date="2016" name="Nat. Commun.">
        <title>Extremotolerant tardigrade genome and improved radiotolerance of human cultured cells by tardigrade-unique protein.</title>
        <authorList>
            <person name="Hashimoto T."/>
            <person name="Horikawa D.D."/>
            <person name="Saito Y."/>
            <person name="Kuwahara H."/>
            <person name="Kozuka-Hata H."/>
            <person name="Shin-I T."/>
            <person name="Minakuchi Y."/>
            <person name="Ohishi K."/>
            <person name="Motoyama A."/>
            <person name="Aizu T."/>
            <person name="Enomoto A."/>
            <person name="Kondo K."/>
            <person name="Tanaka S."/>
            <person name="Hara Y."/>
            <person name="Koshikawa S."/>
            <person name="Sagara H."/>
            <person name="Miura T."/>
            <person name="Yokobori S."/>
            <person name="Miyagawa K."/>
            <person name="Suzuki Y."/>
            <person name="Kubo T."/>
            <person name="Oyama M."/>
            <person name="Kohara Y."/>
            <person name="Fujiyama A."/>
            <person name="Arakawa K."/>
            <person name="Katayama T."/>
            <person name="Toyoda A."/>
            <person name="Kunieda T."/>
        </authorList>
    </citation>
    <scope>NUCLEOTIDE SEQUENCE [LARGE SCALE GENOMIC DNA]</scope>
    <source>
        <strain evidence="7 8">YOKOZUNA-1</strain>
    </source>
</reference>
<feature type="domain" description="B30.2/SPRY" evidence="6">
    <location>
        <begin position="294"/>
        <end position="477"/>
    </location>
</feature>
<accession>A0A1D1V694</accession>
<evidence type="ECO:0000259" key="5">
    <source>
        <dbReference type="PROSITE" id="PS50089"/>
    </source>
</evidence>
<dbReference type="SMART" id="SM00184">
    <property type="entry name" value="RING"/>
    <property type="match status" value="1"/>
</dbReference>
<dbReference type="SUPFAM" id="SSF49899">
    <property type="entry name" value="Concanavalin A-like lectins/glucanases"/>
    <property type="match status" value="1"/>
</dbReference>
<dbReference type="CDD" id="cd12883">
    <property type="entry name" value="SPRY_RING"/>
    <property type="match status" value="1"/>
</dbReference>
<dbReference type="Gene3D" id="3.30.40.10">
    <property type="entry name" value="Zinc/RING finger domain, C3HC4 (zinc finger)"/>
    <property type="match status" value="1"/>
</dbReference>
<evidence type="ECO:0000259" key="6">
    <source>
        <dbReference type="PROSITE" id="PS50188"/>
    </source>
</evidence>
<dbReference type="InterPro" id="IPR001870">
    <property type="entry name" value="B30.2/SPRY"/>
</dbReference>
<evidence type="ECO:0000256" key="1">
    <source>
        <dbReference type="ARBA" id="ARBA00022723"/>
    </source>
</evidence>
<dbReference type="PROSITE" id="PS50089">
    <property type="entry name" value="ZF_RING_2"/>
    <property type="match status" value="1"/>
</dbReference>
<evidence type="ECO:0000313" key="8">
    <source>
        <dbReference type="Proteomes" id="UP000186922"/>
    </source>
</evidence>
<dbReference type="InterPro" id="IPR013320">
    <property type="entry name" value="ConA-like_dom_sf"/>
</dbReference>
<dbReference type="InterPro" id="IPR043136">
    <property type="entry name" value="B30.2/SPRY_sf"/>
</dbReference>
<dbReference type="InterPro" id="IPR003877">
    <property type="entry name" value="SPRY_dom"/>
</dbReference>
<keyword evidence="1" id="KW-0479">Metal-binding</keyword>
<dbReference type="InterPro" id="IPR001841">
    <property type="entry name" value="Znf_RING"/>
</dbReference>
<keyword evidence="3" id="KW-0862">Zinc</keyword>
<dbReference type="InterPro" id="IPR045129">
    <property type="entry name" value="RNF123/RKP/RSPRY1"/>
</dbReference>
<dbReference type="PANTHER" id="PTHR13363">
    <property type="entry name" value="RING FINGER AND SRY DOMAIN-CONTAINING"/>
    <property type="match status" value="1"/>
</dbReference>
<name>A0A1D1V694_RAMVA</name>
<evidence type="ECO:0000256" key="2">
    <source>
        <dbReference type="ARBA" id="ARBA00022771"/>
    </source>
</evidence>
<sequence length="571" mass="64585">MGNACLPMPRHRNQRQPCVLSRSSNAIIAASELTPATPPSRASELPNRFGPHENQPWMLLNLLASRARHNINEDQMVLEALRVIRTLVDNDQEPPEILFRIHEIAGSEAGWLTIIQALINCVPMDDPLGPAVTELIIDNCPLPSKQDIQNFLSFARPSRHSALAGRQHPVKHRNICLMIGCFAAKLPGQISASMMTENLLEYLLCNLDIEETHPQVVLFSLIALEKLAQTGENKRTIISRLREVSSDADADSDALETETTRQRNPLVKLESLKPLHEFFIRQIQFCAQWCLDNVFVLPGRSFAYESVNLTHVNALLSHQDVSEYLKLSPDGCTARNDSNSFESVRCTFQADSGVWYYEATVHTTGVMQIGWATKASKFMNHDGFGIGDDEFSIAYDGCRQLIWFSAQSDHHFHPAWHAGDVLGCLLDLNRYKVIFYLNGTPLRPYSQIFKRIRTGFFAAASFMTYQQCEFNFGQKPFRFPPREYDLQTFNSVGSLSPEQRLILPRPKRMDLRRVIIAQDSCIICCDGQANTQLEPCHHQGYCVKCASVLDVCPMCRRQINSRIPLRILSPK</sequence>
<evidence type="ECO:0000256" key="3">
    <source>
        <dbReference type="ARBA" id="ARBA00022833"/>
    </source>
</evidence>
<dbReference type="SMART" id="SM00449">
    <property type="entry name" value="SPRY"/>
    <property type="match status" value="1"/>
</dbReference>
<dbReference type="InterPro" id="IPR013083">
    <property type="entry name" value="Znf_RING/FYVE/PHD"/>
</dbReference>
<dbReference type="PROSITE" id="PS50188">
    <property type="entry name" value="B302_SPRY"/>
    <property type="match status" value="1"/>
</dbReference>
<feature type="domain" description="RING-type" evidence="5">
    <location>
        <begin position="521"/>
        <end position="556"/>
    </location>
</feature>
<dbReference type="GO" id="GO:0005737">
    <property type="term" value="C:cytoplasm"/>
    <property type="evidence" value="ECO:0007669"/>
    <property type="project" value="TreeGrafter"/>
</dbReference>
<dbReference type="AlphaFoldDB" id="A0A1D1V694"/>
<dbReference type="Pfam" id="PF00622">
    <property type="entry name" value="SPRY"/>
    <property type="match status" value="1"/>
</dbReference>
<evidence type="ECO:0000256" key="4">
    <source>
        <dbReference type="PROSITE-ProRule" id="PRU00175"/>
    </source>
</evidence>
<dbReference type="OrthoDB" id="10017393at2759"/>
<keyword evidence="2 4" id="KW-0863">Zinc-finger</keyword>
<dbReference type="STRING" id="947166.A0A1D1V694"/>
<evidence type="ECO:0008006" key="9">
    <source>
        <dbReference type="Google" id="ProtNLM"/>
    </source>
</evidence>
<dbReference type="GO" id="GO:0051603">
    <property type="term" value="P:proteolysis involved in protein catabolic process"/>
    <property type="evidence" value="ECO:0007669"/>
    <property type="project" value="TreeGrafter"/>
</dbReference>
<keyword evidence="8" id="KW-1185">Reference proteome</keyword>
<dbReference type="Pfam" id="PF13920">
    <property type="entry name" value="zf-C3HC4_3"/>
    <property type="match status" value="1"/>
</dbReference>
<proteinExistence type="predicted"/>
<dbReference type="Proteomes" id="UP000186922">
    <property type="component" value="Unassembled WGS sequence"/>
</dbReference>
<dbReference type="EMBL" id="BDGG01000003">
    <property type="protein sequence ID" value="GAU96390.1"/>
    <property type="molecule type" value="Genomic_DNA"/>
</dbReference>
<dbReference type="PANTHER" id="PTHR13363:SF6">
    <property type="entry name" value="RING FINGER AND SPRY DOMAIN-CONTAINING PROTEIN 1"/>
    <property type="match status" value="1"/>
</dbReference>
<gene>
    <name evidence="7" type="primary">RvY_07845-1</name>
    <name evidence="7" type="synonym">RvY_07845.1</name>
    <name evidence="7" type="ORF">RvY_07845</name>
</gene>
<protein>
    <recommendedName>
        <fullName evidence="9">RING-type domain-containing protein</fullName>
    </recommendedName>
</protein>